<dbReference type="GO" id="GO:0005694">
    <property type="term" value="C:chromosome"/>
    <property type="evidence" value="ECO:0007669"/>
    <property type="project" value="TreeGrafter"/>
</dbReference>
<comment type="similarity">
    <text evidence="1">Belongs to the ParB family.</text>
</comment>
<dbReference type="SUPFAM" id="SSF110849">
    <property type="entry name" value="ParB/Sulfiredoxin"/>
    <property type="match status" value="1"/>
</dbReference>
<evidence type="ECO:0000313" key="5">
    <source>
        <dbReference type="Proteomes" id="UP000473574"/>
    </source>
</evidence>
<dbReference type="SMART" id="SM00470">
    <property type="entry name" value="ParB"/>
    <property type="match status" value="1"/>
</dbReference>
<dbReference type="GO" id="GO:0003677">
    <property type="term" value="F:DNA binding"/>
    <property type="evidence" value="ECO:0007669"/>
    <property type="project" value="UniProtKB-KW"/>
</dbReference>
<evidence type="ECO:0000259" key="3">
    <source>
        <dbReference type="SMART" id="SM00470"/>
    </source>
</evidence>
<name>A0A6M0SIP2_9CYAN</name>
<gene>
    <name evidence="4" type="ORF">D0962_34790</name>
</gene>
<dbReference type="InterPro" id="IPR004437">
    <property type="entry name" value="ParB/RepB/Spo0J"/>
</dbReference>
<dbReference type="Pfam" id="PF02195">
    <property type="entry name" value="ParB_N"/>
    <property type="match status" value="1"/>
</dbReference>
<dbReference type="Gene3D" id="1.10.10.2830">
    <property type="match status" value="1"/>
</dbReference>
<dbReference type="PANTHER" id="PTHR33375">
    <property type="entry name" value="CHROMOSOME-PARTITIONING PROTEIN PARB-RELATED"/>
    <property type="match status" value="1"/>
</dbReference>
<dbReference type="AlphaFoldDB" id="A0A6M0SIP2"/>
<dbReference type="FunFam" id="3.90.1530.30:FF:000001">
    <property type="entry name" value="Chromosome partitioning protein ParB"/>
    <property type="match status" value="1"/>
</dbReference>
<dbReference type="GO" id="GO:0007059">
    <property type="term" value="P:chromosome segregation"/>
    <property type="evidence" value="ECO:0007669"/>
    <property type="project" value="TreeGrafter"/>
</dbReference>
<evidence type="ECO:0000256" key="2">
    <source>
        <dbReference type="ARBA" id="ARBA00023125"/>
    </source>
</evidence>
<proteinExistence type="inferred from homology"/>
<dbReference type="Gene3D" id="3.90.1530.30">
    <property type="match status" value="1"/>
</dbReference>
<dbReference type="NCBIfam" id="TIGR00180">
    <property type="entry name" value="parB_part"/>
    <property type="match status" value="1"/>
</dbReference>
<comment type="caution">
    <text evidence="4">The sequence shown here is derived from an EMBL/GenBank/DDBJ whole genome shotgun (WGS) entry which is preliminary data.</text>
</comment>
<dbReference type="Proteomes" id="UP000473574">
    <property type="component" value="Unassembled WGS sequence"/>
</dbReference>
<dbReference type="EMBL" id="QZCE01000002">
    <property type="protein sequence ID" value="NEZ67863.1"/>
    <property type="molecule type" value="Genomic_DNA"/>
</dbReference>
<dbReference type="SUPFAM" id="SSF109709">
    <property type="entry name" value="KorB DNA-binding domain-like"/>
    <property type="match status" value="1"/>
</dbReference>
<protein>
    <submittedName>
        <fullName evidence="4">ParB/RepB/Spo0J family partition protein</fullName>
    </submittedName>
</protein>
<dbReference type="InterPro" id="IPR050336">
    <property type="entry name" value="Chromosome_partition/occlusion"/>
</dbReference>
<accession>A0A6M0SIP2</accession>
<sequence>MARISKRPMATMFSGALNAQEGETIAQLKEEIESLKSLSGQSFRLPIADIQPLQLPGRLKQPRLYFDPQKMERLKESIAKHGVLEPILVRPGARGKYEIISGERRWRSCCALEMDSIPAIVRDMPNAMALEAALIAHLLNEEITAIEQTESILSLLSLHLDIPIEDVKAGLYRVKNSRSRGAENSRIFSADELKLIAEILGEFGMKLASFVSNRLPMLNLAPEILEAVREGKLSPTNAVLLNRQKPELHGELVEQAAGLTKQDVMALVKDLEKEQLKNSSPVPDSISDQIFARFKSVRKKKSLLESAEAKKRLTKIDQLLQEIEQLSS</sequence>
<evidence type="ECO:0000313" key="4">
    <source>
        <dbReference type="EMBL" id="NEZ67863.1"/>
    </source>
</evidence>
<organism evidence="4 5">
    <name type="scientific">Adonisia turfae CCMR0082</name>
    <dbReference type="NCBI Taxonomy" id="2304604"/>
    <lineage>
        <taxon>Bacteria</taxon>
        <taxon>Bacillati</taxon>
        <taxon>Cyanobacteriota</taxon>
        <taxon>Adonisia</taxon>
        <taxon>Adonisia turfae</taxon>
    </lineage>
</organism>
<dbReference type="RefSeq" id="WP_163671141.1">
    <property type="nucleotide sequence ID" value="NZ_QZCE01000002.1"/>
</dbReference>
<keyword evidence="2" id="KW-0238">DNA-binding</keyword>
<reference evidence="4 5" key="1">
    <citation type="journal article" date="2020" name="Microb. Ecol.">
        <title>Ecogenomics of the Marine Benthic Filamentous Cyanobacterium Adonisia.</title>
        <authorList>
            <person name="Walter J.M."/>
            <person name="Coutinho F.H."/>
            <person name="Leomil L."/>
            <person name="Hargreaves P.I."/>
            <person name="Campeao M.E."/>
            <person name="Vieira V.V."/>
            <person name="Silva B.S."/>
            <person name="Fistarol G.O."/>
            <person name="Salomon P.S."/>
            <person name="Sawabe T."/>
            <person name="Mino S."/>
            <person name="Hosokawa M."/>
            <person name="Miyashita H."/>
            <person name="Maruyama F."/>
            <person name="van Verk M.C."/>
            <person name="Dutilh B.E."/>
            <person name="Thompson C.C."/>
            <person name="Thompson F.L."/>
        </authorList>
    </citation>
    <scope>NUCLEOTIDE SEQUENCE [LARGE SCALE GENOMIC DNA]</scope>
    <source>
        <strain evidence="4 5">CCMR0082</strain>
    </source>
</reference>
<evidence type="ECO:0000256" key="1">
    <source>
        <dbReference type="ARBA" id="ARBA00006295"/>
    </source>
</evidence>
<dbReference type="InterPro" id="IPR036086">
    <property type="entry name" value="ParB/Sulfiredoxin_sf"/>
</dbReference>
<dbReference type="PANTHER" id="PTHR33375:SF7">
    <property type="entry name" value="CHROMOSOME 2-PARTITIONING PROTEIN PARB-RELATED"/>
    <property type="match status" value="1"/>
</dbReference>
<feature type="domain" description="ParB-like N-terminal" evidence="3">
    <location>
        <begin position="43"/>
        <end position="138"/>
    </location>
</feature>
<dbReference type="InterPro" id="IPR003115">
    <property type="entry name" value="ParB_N"/>
</dbReference>